<dbReference type="GO" id="GO:0004331">
    <property type="term" value="F:fructose-2,6-bisphosphate 2-phosphatase activity"/>
    <property type="evidence" value="ECO:0007669"/>
    <property type="project" value="TreeGrafter"/>
</dbReference>
<dbReference type="InterPro" id="IPR051695">
    <property type="entry name" value="Phosphoglycerate_Mutase"/>
</dbReference>
<dbReference type="InterPro" id="IPR013078">
    <property type="entry name" value="His_Pase_superF_clade-1"/>
</dbReference>
<dbReference type="Gene3D" id="3.40.50.1240">
    <property type="entry name" value="Phosphoglycerate mutase-like"/>
    <property type="match status" value="1"/>
</dbReference>
<dbReference type="PANTHER" id="PTHR46517:SF1">
    <property type="entry name" value="FRUCTOSE-2,6-BISPHOSPHATASE TIGAR"/>
    <property type="match status" value="1"/>
</dbReference>
<feature type="active site" description="Tele-phosphohistidine intermediate" evidence="2">
    <location>
        <position position="9"/>
    </location>
</feature>
<dbReference type="Pfam" id="PF00300">
    <property type="entry name" value="His_Phos_1"/>
    <property type="match status" value="1"/>
</dbReference>
<dbReference type="KEGG" id="pswu:SY83_18500"/>
<dbReference type="RefSeq" id="WP_068609207.1">
    <property type="nucleotide sequence ID" value="NZ_CP011388.1"/>
</dbReference>
<feature type="binding site" evidence="3">
    <location>
        <position position="58"/>
    </location>
    <ligand>
        <name>substrate</name>
    </ligand>
</feature>
<name>A0A172TLW6_9BACL</name>
<protein>
    <recommendedName>
        <fullName evidence="6">Phosphoglycerate kinase</fullName>
    </recommendedName>
</protein>
<feature type="active site" description="Proton donor/acceptor" evidence="2">
    <location>
        <position position="85"/>
    </location>
</feature>
<dbReference type="EMBL" id="CP011388">
    <property type="protein sequence ID" value="ANE47956.1"/>
    <property type="molecule type" value="Genomic_DNA"/>
</dbReference>
<evidence type="ECO:0000313" key="4">
    <source>
        <dbReference type="EMBL" id="ANE47956.1"/>
    </source>
</evidence>
<dbReference type="OrthoDB" id="9782128at2"/>
<organism evidence="4 5">
    <name type="scientific">Paenibacillus swuensis</name>
    <dbReference type="NCBI Taxonomy" id="1178515"/>
    <lineage>
        <taxon>Bacteria</taxon>
        <taxon>Bacillati</taxon>
        <taxon>Bacillota</taxon>
        <taxon>Bacilli</taxon>
        <taxon>Bacillales</taxon>
        <taxon>Paenibacillaceae</taxon>
        <taxon>Paenibacillus</taxon>
    </lineage>
</organism>
<sequence length="193" mass="21708">MTTFGFIRHGLTRWNAEGRLQGQIDIELSEEGVLQAKALANRLSGEHWDAIVCSDLQRAAVTAKIVGKELGISENCITADSRLRERAFGQLEGTTVAERIVRWGEGWSSLDLDTEQDEHLIERALDFMQWATEHYADQKVLVVSHGGYLALLYKALFADHKDEYLSNTSLTIATLNQTQWTKTLFNCTAHLNT</sequence>
<dbReference type="CDD" id="cd07067">
    <property type="entry name" value="HP_PGM_like"/>
    <property type="match status" value="1"/>
</dbReference>
<dbReference type="PANTHER" id="PTHR46517">
    <property type="entry name" value="FRUCTOSE-2,6-BISPHOSPHATASE TIGAR"/>
    <property type="match status" value="1"/>
</dbReference>
<evidence type="ECO:0000256" key="1">
    <source>
        <dbReference type="ARBA" id="ARBA00022801"/>
    </source>
</evidence>
<dbReference type="GO" id="GO:0045820">
    <property type="term" value="P:negative regulation of glycolytic process"/>
    <property type="evidence" value="ECO:0007669"/>
    <property type="project" value="TreeGrafter"/>
</dbReference>
<dbReference type="InterPro" id="IPR029033">
    <property type="entry name" value="His_PPase_superfam"/>
</dbReference>
<evidence type="ECO:0008006" key="6">
    <source>
        <dbReference type="Google" id="ProtNLM"/>
    </source>
</evidence>
<gene>
    <name evidence="4" type="ORF">SY83_18500</name>
</gene>
<dbReference type="AlphaFoldDB" id="A0A172TLW6"/>
<dbReference type="STRING" id="1178515.SY83_18500"/>
<evidence type="ECO:0000256" key="3">
    <source>
        <dbReference type="PIRSR" id="PIRSR613078-2"/>
    </source>
</evidence>
<reference evidence="4 5" key="1">
    <citation type="submission" date="2015-01" db="EMBL/GenBank/DDBJ databases">
        <title>Paenibacillus swuensis/DY6/whole genome sequencing.</title>
        <authorList>
            <person name="Kim M.K."/>
            <person name="Srinivasan S."/>
            <person name="Lee J.-J."/>
        </authorList>
    </citation>
    <scope>NUCLEOTIDE SEQUENCE [LARGE SCALE GENOMIC DNA]</scope>
    <source>
        <strain evidence="4 5">DY6</strain>
    </source>
</reference>
<dbReference type="Proteomes" id="UP000076927">
    <property type="component" value="Chromosome"/>
</dbReference>
<keyword evidence="1" id="KW-0378">Hydrolase</keyword>
<evidence type="ECO:0000256" key="2">
    <source>
        <dbReference type="PIRSR" id="PIRSR613078-1"/>
    </source>
</evidence>
<keyword evidence="5" id="KW-1185">Reference proteome</keyword>
<dbReference type="GO" id="GO:0043456">
    <property type="term" value="P:regulation of pentose-phosphate shunt"/>
    <property type="evidence" value="ECO:0007669"/>
    <property type="project" value="TreeGrafter"/>
</dbReference>
<evidence type="ECO:0000313" key="5">
    <source>
        <dbReference type="Proteomes" id="UP000076927"/>
    </source>
</evidence>
<accession>A0A172TLW6</accession>
<dbReference type="SMART" id="SM00855">
    <property type="entry name" value="PGAM"/>
    <property type="match status" value="1"/>
</dbReference>
<dbReference type="PATRIC" id="fig|1178515.4.peg.3730"/>
<dbReference type="SUPFAM" id="SSF53254">
    <property type="entry name" value="Phosphoglycerate mutase-like"/>
    <property type="match status" value="1"/>
</dbReference>
<feature type="binding site" evidence="3">
    <location>
        <begin position="8"/>
        <end position="15"/>
    </location>
    <ligand>
        <name>substrate</name>
    </ligand>
</feature>
<dbReference type="GO" id="GO:0005829">
    <property type="term" value="C:cytosol"/>
    <property type="evidence" value="ECO:0007669"/>
    <property type="project" value="TreeGrafter"/>
</dbReference>
<proteinExistence type="predicted"/>